<gene>
    <name evidence="1" type="ORF">TKK_013290</name>
</gene>
<comment type="caution">
    <text evidence="1">The sequence shown here is derived from an EMBL/GenBank/DDBJ whole genome shotgun (WGS) entry which is preliminary data.</text>
</comment>
<reference evidence="1 2" key="1">
    <citation type="journal article" date="2024" name="bioRxiv">
        <title>A reference genome for Trichogramma kaykai: A tiny desert-dwelling parasitoid wasp with competing sex-ratio distorters.</title>
        <authorList>
            <person name="Culotta J."/>
            <person name="Lindsey A.R."/>
        </authorList>
    </citation>
    <scope>NUCLEOTIDE SEQUENCE [LARGE SCALE GENOMIC DNA]</scope>
    <source>
        <strain evidence="1 2">KSX58</strain>
    </source>
</reference>
<dbReference type="AlphaFoldDB" id="A0ABD2WFQ8"/>
<organism evidence="1 2">
    <name type="scientific">Trichogramma kaykai</name>
    <dbReference type="NCBI Taxonomy" id="54128"/>
    <lineage>
        <taxon>Eukaryota</taxon>
        <taxon>Metazoa</taxon>
        <taxon>Ecdysozoa</taxon>
        <taxon>Arthropoda</taxon>
        <taxon>Hexapoda</taxon>
        <taxon>Insecta</taxon>
        <taxon>Pterygota</taxon>
        <taxon>Neoptera</taxon>
        <taxon>Endopterygota</taxon>
        <taxon>Hymenoptera</taxon>
        <taxon>Apocrita</taxon>
        <taxon>Proctotrupomorpha</taxon>
        <taxon>Chalcidoidea</taxon>
        <taxon>Trichogrammatidae</taxon>
        <taxon>Trichogramma</taxon>
    </lineage>
</organism>
<keyword evidence="2" id="KW-1185">Reference proteome</keyword>
<dbReference type="Proteomes" id="UP001627154">
    <property type="component" value="Unassembled WGS sequence"/>
</dbReference>
<protein>
    <submittedName>
        <fullName evidence="1">Uncharacterized protein</fullName>
    </submittedName>
</protein>
<evidence type="ECO:0000313" key="2">
    <source>
        <dbReference type="Proteomes" id="UP001627154"/>
    </source>
</evidence>
<proteinExistence type="predicted"/>
<name>A0ABD2WFQ8_9HYME</name>
<evidence type="ECO:0000313" key="1">
    <source>
        <dbReference type="EMBL" id="KAL3391957.1"/>
    </source>
</evidence>
<dbReference type="EMBL" id="JBJJXI010000107">
    <property type="protein sequence ID" value="KAL3391957.1"/>
    <property type="molecule type" value="Genomic_DNA"/>
</dbReference>
<sequence length="67" mass="7852">MVFTVRTKMRLSFEYLIFQRSPPRLNLLRIVKYSYYYHRRLYRPSMKGDFGKSAGRGPLAGACGENS</sequence>
<accession>A0ABD2WFQ8</accession>